<evidence type="ECO:0000313" key="7">
    <source>
        <dbReference type="EMBL" id="EDW61078.1"/>
    </source>
</evidence>
<dbReference type="GO" id="GO:0005886">
    <property type="term" value="C:plasma membrane"/>
    <property type="evidence" value="ECO:0007669"/>
    <property type="project" value="UniProtKB-SubCell"/>
</dbReference>
<comment type="similarity">
    <text evidence="6">Belongs to the insect chemoreceptor superfamily. Gustatory receptor (GR) family.</text>
</comment>
<dbReference type="PhylomeDB" id="B4LNC6"/>
<dbReference type="OrthoDB" id="8070166at2759"/>
<feature type="transmembrane region" description="Helical" evidence="6">
    <location>
        <begin position="129"/>
        <end position="147"/>
    </location>
</feature>
<accession>B4LNC6</accession>
<evidence type="ECO:0000256" key="4">
    <source>
        <dbReference type="ARBA" id="ARBA00022989"/>
    </source>
</evidence>
<keyword evidence="6" id="KW-0807">Transducer</keyword>
<dbReference type="GO" id="GO:0007165">
    <property type="term" value="P:signal transduction"/>
    <property type="evidence" value="ECO:0007669"/>
    <property type="project" value="UniProtKB-KW"/>
</dbReference>
<organism evidence="7 8">
    <name type="scientific">Drosophila virilis</name>
    <name type="common">Fruit fly</name>
    <dbReference type="NCBI Taxonomy" id="7244"/>
    <lineage>
        <taxon>Eukaryota</taxon>
        <taxon>Metazoa</taxon>
        <taxon>Ecdysozoa</taxon>
        <taxon>Arthropoda</taxon>
        <taxon>Hexapoda</taxon>
        <taxon>Insecta</taxon>
        <taxon>Pterygota</taxon>
        <taxon>Neoptera</taxon>
        <taxon>Endopterygota</taxon>
        <taxon>Diptera</taxon>
        <taxon>Brachycera</taxon>
        <taxon>Muscomorpha</taxon>
        <taxon>Ephydroidea</taxon>
        <taxon>Drosophilidae</taxon>
        <taxon>Drosophila</taxon>
    </lineage>
</organism>
<dbReference type="OMA" id="LRFYFEL"/>
<evidence type="ECO:0000313" key="8">
    <source>
        <dbReference type="Proteomes" id="UP000008792"/>
    </source>
</evidence>
<dbReference type="eggNOG" id="ENOG502TAE4">
    <property type="taxonomic scope" value="Eukaryota"/>
</dbReference>
<dbReference type="FunCoup" id="B4LNC6">
    <property type="interactions" value="10"/>
</dbReference>
<keyword evidence="6" id="KW-0675">Receptor</keyword>
<protein>
    <recommendedName>
        <fullName evidence="6">Gustatory receptor</fullName>
    </recommendedName>
</protein>
<dbReference type="EMBL" id="CH940648">
    <property type="protein sequence ID" value="EDW61078.1"/>
    <property type="molecule type" value="Genomic_DNA"/>
</dbReference>
<comment type="subcellular location">
    <subcellularLocation>
        <location evidence="1 6">Cell membrane</location>
        <topology evidence="1 6">Multi-pass membrane protein</topology>
    </subcellularLocation>
</comment>
<keyword evidence="8" id="KW-1185">Reference proteome</keyword>
<evidence type="ECO:0000256" key="1">
    <source>
        <dbReference type="ARBA" id="ARBA00004651"/>
    </source>
</evidence>
<sequence>MEGSLMPIAIGISRAIGLCNLRYMPELKRFELDHGAMMVYWLFLDVVYLVLTPTTFIVMVHSFFSCQDMDMLAVAFSAVALAKGCSMLVMLASIWLRRRRVQRLGNGLLALVERYPRYHDYSFWRRHSWKLFLGTARFVVLIHQLFGPGSALMCGEDDEIVTKVPPTYIVLAVATLLMELALSCSDTLIYFLLATSNRLLECMSQELLELAQDVRWLPSSHGCHRSVYQRQLLAAWRRLWRSCLRLDCLLQQLLQIFQLQMLLNLFTNYLIDITIIFNLVVYFADAEYISKWRIIFYFVICISYHFDIMMHFSIFGTNHQQWMRLSARLQRLWFALKPLNIDWQDTHAMAMLRQVEFAVIFLNRKQQRRPERMRRLQVVGLFELNRSSWNSMNSSIATNVLILCQIAYKIYY</sequence>
<name>B4LNC6_DROVI</name>
<feature type="transmembrane region" description="Helical" evidence="6">
    <location>
        <begin position="167"/>
        <end position="193"/>
    </location>
</feature>
<keyword evidence="5 6" id="KW-0472">Membrane</keyword>
<dbReference type="InterPro" id="IPR013604">
    <property type="entry name" value="7TM_chemorcpt"/>
</dbReference>
<dbReference type="AlphaFoldDB" id="B4LNC6"/>
<evidence type="ECO:0000256" key="5">
    <source>
        <dbReference type="ARBA" id="ARBA00023136"/>
    </source>
</evidence>
<evidence type="ECO:0000256" key="2">
    <source>
        <dbReference type="ARBA" id="ARBA00022475"/>
    </source>
</evidence>
<feature type="transmembrane region" description="Helical" evidence="6">
    <location>
        <begin position="72"/>
        <end position="96"/>
    </location>
</feature>
<dbReference type="GO" id="GO:0050909">
    <property type="term" value="P:sensory perception of taste"/>
    <property type="evidence" value="ECO:0007669"/>
    <property type="project" value="InterPro"/>
</dbReference>
<feature type="transmembrane region" description="Helical" evidence="6">
    <location>
        <begin position="261"/>
        <end position="282"/>
    </location>
</feature>
<dbReference type="InParanoid" id="B4LNC6"/>
<evidence type="ECO:0000256" key="6">
    <source>
        <dbReference type="RuleBase" id="RU363108"/>
    </source>
</evidence>
<dbReference type="Pfam" id="PF08395">
    <property type="entry name" value="7tm_7"/>
    <property type="match status" value="1"/>
</dbReference>
<feature type="transmembrane region" description="Helical" evidence="6">
    <location>
        <begin position="6"/>
        <end position="25"/>
    </location>
</feature>
<dbReference type="STRING" id="7244.B4LNC6"/>
<comment type="function">
    <text evidence="6">Gustatory receptor which mediates acceptance or avoidance behavior, depending on its substrates.</text>
</comment>
<feature type="transmembrane region" description="Helical" evidence="6">
    <location>
        <begin position="37"/>
        <end position="60"/>
    </location>
</feature>
<keyword evidence="3 6" id="KW-0812">Transmembrane</keyword>
<reference evidence="7 8" key="1">
    <citation type="journal article" date="2007" name="Nature">
        <title>Evolution of genes and genomes on the Drosophila phylogeny.</title>
        <authorList>
            <consortium name="Drosophila 12 Genomes Consortium"/>
            <person name="Clark A.G."/>
            <person name="Eisen M.B."/>
            <person name="Smith D.R."/>
            <person name="Bergman C.M."/>
            <person name="Oliver B."/>
            <person name="Markow T.A."/>
            <person name="Kaufman T.C."/>
            <person name="Kellis M."/>
            <person name="Gelbart W."/>
            <person name="Iyer V.N."/>
            <person name="Pollard D.A."/>
            <person name="Sackton T.B."/>
            <person name="Larracuente A.M."/>
            <person name="Singh N.D."/>
            <person name="Abad J.P."/>
            <person name="Abt D.N."/>
            <person name="Adryan B."/>
            <person name="Aguade M."/>
            <person name="Akashi H."/>
            <person name="Anderson W.W."/>
            <person name="Aquadro C.F."/>
            <person name="Ardell D.H."/>
            <person name="Arguello R."/>
            <person name="Artieri C.G."/>
            <person name="Barbash D.A."/>
            <person name="Barker D."/>
            <person name="Barsanti P."/>
            <person name="Batterham P."/>
            <person name="Batzoglou S."/>
            <person name="Begun D."/>
            <person name="Bhutkar A."/>
            <person name="Blanco E."/>
            <person name="Bosak S.A."/>
            <person name="Bradley R.K."/>
            <person name="Brand A.D."/>
            <person name="Brent M.R."/>
            <person name="Brooks A.N."/>
            <person name="Brown R.H."/>
            <person name="Butlin R.K."/>
            <person name="Caggese C."/>
            <person name="Calvi B.R."/>
            <person name="Bernardo de Carvalho A."/>
            <person name="Caspi A."/>
            <person name="Castrezana S."/>
            <person name="Celniker S.E."/>
            <person name="Chang J.L."/>
            <person name="Chapple C."/>
            <person name="Chatterji S."/>
            <person name="Chinwalla A."/>
            <person name="Civetta A."/>
            <person name="Clifton S.W."/>
            <person name="Comeron J.M."/>
            <person name="Costello J.C."/>
            <person name="Coyne J.A."/>
            <person name="Daub J."/>
            <person name="David R.G."/>
            <person name="Delcher A.L."/>
            <person name="Delehaunty K."/>
            <person name="Do C.B."/>
            <person name="Ebling H."/>
            <person name="Edwards K."/>
            <person name="Eickbush T."/>
            <person name="Evans J.D."/>
            <person name="Filipski A."/>
            <person name="Findeiss S."/>
            <person name="Freyhult E."/>
            <person name="Fulton L."/>
            <person name="Fulton R."/>
            <person name="Garcia A.C."/>
            <person name="Gardiner A."/>
            <person name="Garfield D.A."/>
            <person name="Garvin B.E."/>
            <person name="Gibson G."/>
            <person name="Gilbert D."/>
            <person name="Gnerre S."/>
            <person name="Godfrey J."/>
            <person name="Good R."/>
            <person name="Gotea V."/>
            <person name="Gravely B."/>
            <person name="Greenberg A.J."/>
            <person name="Griffiths-Jones S."/>
            <person name="Gross S."/>
            <person name="Guigo R."/>
            <person name="Gustafson E.A."/>
            <person name="Haerty W."/>
            <person name="Hahn M.W."/>
            <person name="Halligan D.L."/>
            <person name="Halpern A.L."/>
            <person name="Halter G.M."/>
            <person name="Han M.V."/>
            <person name="Heger A."/>
            <person name="Hillier L."/>
            <person name="Hinrichs A.S."/>
            <person name="Holmes I."/>
            <person name="Hoskins R.A."/>
            <person name="Hubisz M.J."/>
            <person name="Hultmark D."/>
            <person name="Huntley M.A."/>
            <person name="Jaffe D.B."/>
            <person name="Jagadeeshan S."/>
            <person name="Jeck W.R."/>
            <person name="Johnson J."/>
            <person name="Jones C.D."/>
            <person name="Jordan W.C."/>
            <person name="Karpen G.H."/>
            <person name="Kataoka E."/>
            <person name="Keightley P.D."/>
            <person name="Kheradpour P."/>
            <person name="Kirkness E.F."/>
            <person name="Koerich L.B."/>
            <person name="Kristiansen K."/>
            <person name="Kudrna D."/>
            <person name="Kulathinal R.J."/>
            <person name="Kumar S."/>
            <person name="Kwok R."/>
            <person name="Lander E."/>
            <person name="Langley C.H."/>
            <person name="Lapoint R."/>
            <person name="Lazzaro B.P."/>
            <person name="Lee S.J."/>
            <person name="Levesque L."/>
            <person name="Li R."/>
            <person name="Lin C.F."/>
            <person name="Lin M.F."/>
            <person name="Lindblad-Toh K."/>
            <person name="Llopart A."/>
            <person name="Long M."/>
            <person name="Low L."/>
            <person name="Lozovsky E."/>
            <person name="Lu J."/>
            <person name="Luo M."/>
            <person name="Machado C.A."/>
            <person name="Makalowski W."/>
            <person name="Marzo M."/>
            <person name="Matsuda M."/>
            <person name="Matzkin L."/>
            <person name="McAllister B."/>
            <person name="McBride C.S."/>
            <person name="McKernan B."/>
            <person name="McKernan K."/>
            <person name="Mendez-Lago M."/>
            <person name="Minx P."/>
            <person name="Mollenhauer M.U."/>
            <person name="Montooth K."/>
            <person name="Mount S.M."/>
            <person name="Mu X."/>
            <person name="Myers E."/>
            <person name="Negre B."/>
            <person name="Newfeld S."/>
            <person name="Nielsen R."/>
            <person name="Noor M.A."/>
            <person name="O'Grady P."/>
            <person name="Pachter L."/>
            <person name="Papaceit M."/>
            <person name="Parisi M.J."/>
            <person name="Parisi M."/>
            <person name="Parts L."/>
            <person name="Pedersen J.S."/>
            <person name="Pesole G."/>
            <person name="Phillippy A.M."/>
            <person name="Ponting C.P."/>
            <person name="Pop M."/>
            <person name="Porcelli D."/>
            <person name="Powell J.R."/>
            <person name="Prohaska S."/>
            <person name="Pruitt K."/>
            <person name="Puig M."/>
            <person name="Quesneville H."/>
            <person name="Ram K.R."/>
            <person name="Rand D."/>
            <person name="Rasmussen M.D."/>
            <person name="Reed L.K."/>
            <person name="Reenan R."/>
            <person name="Reily A."/>
            <person name="Remington K.A."/>
            <person name="Rieger T.T."/>
            <person name="Ritchie M.G."/>
            <person name="Robin C."/>
            <person name="Rogers Y.H."/>
            <person name="Rohde C."/>
            <person name="Rozas J."/>
            <person name="Rubenfield M.J."/>
            <person name="Ruiz A."/>
            <person name="Russo S."/>
            <person name="Salzberg S.L."/>
            <person name="Sanchez-Gracia A."/>
            <person name="Saranga D.J."/>
            <person name="Sato H."/>
            <person name="Schaeffer S.W."/>
            <person name="Schatz M.C."/>
            <person name="Schlenke T."/>
            <person name="Schwartz R."/>
            <person name="Segarra C."/>
            <person name="Singh R.S."/>
            <person name="Sirot L."/>
            <person name="Sirota M."/>
            <person name="Sisneros N.B."/>
            <person name="Smith C.D."/>
            <person name="Smith T.F."/>
            <person name="Spieth J."/>
            <person name="Stage D.E."/>
            <person name="Stark A."/>
            <person name="Stephan W."/>
            <person name="Strausberg R.L."/>
            <person name="Strempel S."/>
            <person name="Sturgill D."/>
            <person name="Sutton G."/>
            <person name="Sutton G.G."/>
            <person name="Tao W."/>
            <person name="Teichmann S."/>
            <person name="Tobari Y.N."/>
            <person name="Tomimura Y."/>
            <person name="Tsolas J.M."/>
            <person name="Valente V.L."/>
            <person name="Venter E."/>
            <person name="Venter J.C."/>
            <person name="Vicario S."/>
            <person name="Vieira F.G."/>
            <person name="Vilella A.J."/>
            <person name="Villasante A."/>
            <person name="Walenz B."/>
            <person name="Wang J."/>
            <person name="Wasserman M."/>
            <person name="Watts T."/>
            <person name="Wilson D."/>
            <person name="Wilson R.K."/>
            <person name="Wing R.A."/>
            <person name="Wolfner M.F."/>
            <person name="Wong A."/>
            <person name="Wong G.K."/>
            <person name="Wu C.I."/>
            <person name="Wu G."/>
            <person name="Yamamoto D."/>
            <person name="Yang H.P."/>
            <person name="Yang S.P."/>
            <person name="Yorke J.A."/>
            <person name="Yoshida K."/>
            <person name="Zdobnov E."/>
            <person name="Zhang P."/>
            <person name="Zhang Y."/>
            <person name="Zimin A.V."/>
            <person name="Baldwin J."/>
            <person name="Abdouelleil A."/>
            <person name="Abdulkadir J."/>
            <person name="Abebe A."/>
            <person name="Abera B."/>
            <person name="Abreu J."/>
            <person name="Acer S.C."/>
            <person name="Aftuck L."/>
            <person name="Alexander A."/>
            <person name="An P."/>
            <person name="Anderson E."/>
            <person name="Anderson S."/>
            <person name="Arachi H."/>
            <person name="Azer M."/>
            <person name="Bachantsang P."/>
            <person name="Barry A."/>
            <person name="Bayul T."/>
            <person name="Berlin A."/>
            <person name="Bessette D."/>
            <person name="Bloom T."/>
            <person name="Blye J."/>
            <person name="Boguslavskiy L."/>
            <person name="Bonnet C."/>
            <person name="Boukhgalter B."/>
            <person name="Bourzgui I."/>
            <person name="Brown A."/>
            <person name="Cahill P."/>
            <person name="Channer S."/>
            <person name="Cheshatsang Y."/>
            <person name="Chuda L."/>
            <person name="Citroen M."/>
            <person name="Collymore A."/>
            <person name="Cooke P."/>
            <person name="Costello M."/>
            <person name="D'Aco K."/>
            <person name="Daza R."/>
            <person name="De Haan G."/>
            <person name="DeGray S."/>
            <person name="DeMaso C."/>
            <person name="Dhargay N."/>
            <person name="Dooley K."/>
            <person name="Dooley E."/>
            <person name="Doricent M."/>
            <person name="Dorje P."/>
            <person name="Dorjee K."/>
            <person name="Dupes A."/>
            <person name="Elong R."/>
            <person name="Falk J."/>
            <person name="Farina A."/>
            <person name="Faro S."/>
            <person name="Ferguson D."/>
            <person name="Fisher S."/>
            <person name="Foley C.D."/>
            <person name="Franke A."/>
            <person name="Friedrich D."/>
            <person name="Gadbois L."/>
            <person name="Gearin G."/>
            <person name="Gearin C.R."/>
            <person name="Giannoukos G."/>
            <person name="Goode T."/>
            <person name="Graham J."/>
            <person name="Grandbois E."/>
            <person name="Grewal S."/>
            <person name="Gyaltsen K."/>
            <person name="Hafez N."/>
            <person name="Hagos B."/>
            <person name="Hall J."/>
            <person name="Henson C."/>
            <person name="Hollinger A."/>
            <person name="Honan T."/>
            <person name="Huard M.D."/>
            <person name="Hughes L."/>
            <person name="Hurhula B."/>
            <person name="Husby M.E."/>
            <person name="Kamat A."/>
            <person name="Kanga B."/>
            <person name="Kashin S."/>
            <person name="Khazanovich D."/>
            <person name="Kisner P."/>
            <person name="Lance K."/>
            <person name="Lara M."/>
            <person name="Lee W."/>
            <person name="Lennon N."/>
            <person name="Letendre F."/>
            <person name="LeVine R."/>
            <person name="Lipovsky A."/>
            <person name="Liu X."/>
            <person name="Liu J."/>
            <person name="Liu S."/>
            <person name="Lokyitsang T."/>
            <person name="Lokyitsang Y."/>
            <person name="Lubonja R."/>
            <person name="Lui A."/>
            <person name="MacDonald P."/>
            <person name="Magnisalis V."/>
            <person name="Maru K."/>
            <person name="Matthews C."/>
            <person name="McCusker W."/>
            <person name="McDonough S."/>
            <person name="Mehta T."/>
            <person name="Meldrim J."/>
            <person name="Meneus L."/>
            <person name="Mihai O."/>
            <person name="Mihalev A."/>
            <person name="Mihova T."/>
            <person name="Mittelman R."/>
            <person name="Mlenga V."/>
            <person name="Montmayeur A."/>
            <person name="Mulrain L."/>
            <person name="Navidi A."/>
            <person name="Naylor J."/>
            <person name="Negash T."/>
            <person name="Nguyen T."/>
            <person name="Nguyen N."/>
            <person name="Nicol R."/>
            <person name="Norbu C."/>
            <person name="Norbu N."/>
            <person name="Novod N."/>
            <person name="O'Neill B."/>
            <person name="Osman S."/>
            <person name="Markiewicz E."/>
            <person name="Oyono O.L."/>
            <person name="Patti C."/>
            <person name="Phunkhang P."/>
            <person name="Pierre F."/>
            <person name="Priest M."/>
            <person name="Raghuraman S."/>
            <person name="Rege F."/>
            <person name="Reyes R."/>
            <person name="Rise C."/>
            <person name="Rogov P."/>
            <person name="Ross K."/>
            <person name="Ryan E."/>
            <person name="Settipalli S."/>
            <person name="Shea T."/>
            <person name="Sherpa N."/>
            <person name="Shi L."/>
            <person name="Shih D."/>
            <person name="Sparrow T."/>
            <person name="Spaulding J."/>
            <person name="Stalker J."/>
            <person name="Stange-Thomann N."/>
            <person name="Stavropoulos S."/>
            <person name="Stone C."/>
            <person name="Strader C."/>
            <person name="Tesfaye S."/>
            <person name="Thomson T."/>
            <person name="Thoulutsang Y."/>
            <person name="Thoulutsang D."/>
            <person name="Topham K."/>
            <person name="Topping I."/>
            <person name="Tsamla T."/>
            <person name="Vassiliev H."/>
            <person name="Vo A."/>
            <person name="Wangchuk T."/>
            <person name="Wangdi T."/>
            <person name="Weiand M."/>
            <person name="Wilkinson J."/>
            <person name="Wilson A."/>
            <person name="Yadav S."/>
            <person name="Young G."/>
            <person name="Yu Q."/>
            <person name="Zembek L."/>
            <person name="Zhong D."/>
            <person name="Zimmer A."/>
            <person name="Zwirko Z."/>
            <person name="Jaffe D.B."/>
            <person name="Alvarez P."/>
            <person name="Brockman W."/>
            <person name="Butler J."/>
            <person name="Chin C."/>
            <person name="Gnerre S."/>
            <person name="Grabherr M."/>
            <person name="Kleber M."/>
            <person name="Mauceli E."/>
            <person name="MacCallum I."/>
        </authorList>
    </citation>
    <scope>NUCLEOTIDE SEQUENCE [LARGE SCALE GENOMIC DNA]</scope>
    <source>
        <strain evidence="8">Tucson 15010-1051.87</strain>
    </source>
</reference>
<proteinExistence type="inferred from homology"/>
<dbReference type="HOGENOM" id="CLU_667770_0_0_1"/>
<dbReference type="KEGG" id="dvi:6626655"/>
<dbReference type="Proteomes" id="UP000008792">
    <property type="component" value="Unassembled WGS sequence"/>
</dbReference>
<evidence type="ECO:0000256" key="3">
    <source>
        <dbReference type="ARBA" id="ARBA00022692"/>
    </source>
</evidence>
<keyword evidence="4 6" id="KW-1133">Transmembrane helix</keyword>
<feature type="transmembrane region" description="Helical" evidence="6">
    <location>
        <begin position="294"/>
        <end position="315"/>
    </location>
</feature>
<keyword evidence="2 6" id="KW-1003">Cell membrane</keyword>
<gene>
    <name evidence="7" type="primary">Dvir\GJ21839</name>
    <name evidence="7" type="ORF">Dvir_GJ21839</name>
</gene>